<sequence>MSYKARVFRVFIASPSDVLLEREITRNVLEQWNSINSEREKIVLVPIGWETNAAPEMGRPAQDYINMDILDTCDVVIGIFWTRAGTPTRNAASGSIEEILRESPKRRITMLYFSNKPIPPSRVDTDQTLELIKFKNKVKKLSYYDVFEDEKDLESKLYRHIQVKVNEGKFRPMWDSDIIAASENDEELANQINNHFPLVAENVLKKIIYQEHSDAVWNAITKKLIKSPSHMCDALIFLAQIGACNNLVFRNGCVELAQKSQPDFCTFLDDLKSINRYEFEKLYNSELLQDDEFKKYLKRIIKRDQKVEQEDD</sequence>
<dbReference type="Proteomes" id="UP000220480">
    <property type="component" value="Unassembled WGS sequence"/>
</dbReference>
<accession>A0A2A7AW56</accession>
<gene>
    <name evidence="1" type="ORF">CGS59_10995</name>
</gene>
<protein>
    <submittedName>
        <fullName evidence="1">Uncharacterized protein</fullName>
    </submittedName>
</protein>
<reference evidence="1 2" key="1">
    <citation type="journal article" date="2017" name="Front. Microbiol.">
        <title>New Insights into the Diversity of the Genus Faecalibacterium.</title>
        <authorList>
            <person name="Benevides L."/>
            <person name="Burman S."/>
            <person name="Martin R."/>
            <person name="Robert V."/>
            <person name="Thomas M."/>
            <person name="Miquel S."/>
            <person name="Chain F."/>
            <person name="Sokol H."/>
            <person name="Bermudez-Humaran L.G."/>
            <person name="Morrison M."/>
            <person name="Langella P."/>
            <person name="Azevedo V.A."/>
            <person name="Chatel J.M."/>
            <person name="Soares S."/>
        </authorList>
    </citation>
    <scope>NUCLEOTIDE SEQUENCE [LARGE SCALE GENOMIC DNA]</scope>
    <source>
        <strain evidence="1 2">CNCM I 4644</strain>
    </source>
</reference>
<organism evidence="1 2">
    <name type="scientific">Faecalibacterium prausnitzii</name>
    <dbReference type="NCBI Taxonomy" id="853"/>
    <lineage>
        <taxon>Bacteria</taxon>
        <taxon>Bacillati</taxon>
        <taxon>Bacillota</taxon>
        <taxon>Clostridia</taxon>
        <taxon>Eubacteriales</taxon>
        <taxon>Oscillospiraceae</taxon>
        <taxon>Faecalibacterium</taxon>
    </lineage>
</organism>
<dbReference type="AlphaFoldDB" id="A0A2A7AW56"/>
<comment type="caution">
    <text evidence="1">The sequence shown here is derived from an EMBL/GenBank/DDBJ whole genome shotgun (WGS) entry which is preliminary data.</text>
</comment>
<evidence type="ECO:0000313" key="1">
    <source>
        <dbReference type="EMBL" id="PDX83407.1"/>
    </source>
</evidence>
<dbReference type="RefSeq" id="WP_097779966.1">
    <property type="nucleotide sequence ID" value="NZ_NMTZ01000026.1"/>
</dbReference>
<evidence type="ECO:0000313" key="2">
    <source>
        <dbReference type="Proteomes" id="UP000220480"/>
    </source>
</evidence>
<proteinExistence type="predicted"/>
<name>A0A2A7AW56_9FIRM</name>
<dbReference type="EMBL" id="NMTZ01000026">
    <property type="protein sequence ID" value="PDX83407.1"/>
    <property type="molecule type" value="Genomic_DNA"/>
</dbReference>